<dbReference type="EMBL" id="CP002047">
    <property type="protein sequence ID" value="ADI06063.1"/>
    <property type="molecule type" value="Genomic_DNA"/>
</dbReference>
<evidence type="ECO:0000313" key="1">
    <source>
        <dbReference type="EMBL" id="ADI06063.1"/>
    </source>
</evidence>
<keyword evidence="2" id="KW-1185">Reference proteome</keyword>
<name>D7C4L2_STRBB</name>
<evidence type="ECO:0008006" key="3">
    <source>
        <dbReference type="Google" id="ProtNLM"/>
    </source>
</evidence>
<protein>
    <recommendedName>
        <fullName evidence="3">Lipoprotein</fullName>
    </recommendedName>
</protein>
<dbReference type="PROSITE" id="PS51257">
    <property type="entry name" value="PROKAR_LIPOPROTEIN"/>
    <property type="match status" value="1"/>
</dbReference>
<proteinExistence type="predicted"/>
<dbReference type="AlphaFoldDB" id="D7C4L2"/>
<evidence type="ECO:0000313" key="2">
    <source>
        <dbReference type="Proteomes" id="UP000000377"/>
    </source>
</evidence>
<dbReference type="STRING" id="749414.SBI_02942"/>
<dbReference type="Proteomes" id="UP000000377">
    <property type="component" value="Chromosome"/>
</dbReference>
<sequence>MKRLSRLGLAAVAAVSLTGCGVRQSDVIEAGGPATVTVFPDAEQRVLLFFVSSEGRLTPVSGGVFMDRKGEYDGKVPGEVALMMLLGGPSATARAAGLHTELPRSAGHIGMKSGTDQVSVRVPIAVRGLGKTAVRQLVCTAAYAEGGDGTAEVTVAGDDGRLPAMHCDA</sequence>
<accession>D7C4L2</accession>
<dbReference type="KEGG" id="sbh:SBI_02942"/>
<dbReference type="HOGENOM" id="CLU_110730_0_0_11"/>
<dbReference type="RefSeq" id="WP_014175540.1">
    <property type="nucleotide sequence ID" value="NC_016582.1"/>
</dbReference>
<gene>
    <name evidence="1" type="ordered locus">SBI_02942</name>
</gene>
<dbReference type="eggNOG" id="ENOG502ZX42">
    <property type="taxonomic scope" value="Bacteria"/>
</dbReference>
<dbReference type="PATRIC" id="fig|749414.3.peg.3045"/>
<organism evidence="1 2">
    <name type="scientific">Streptomyces bingchenggensis (strain BCW-1)</name>
    <dbReference type="NCBI Taxonomy" id="749414"/>
    <lineage>
        <taxon>Bacteria</taxon>
        <taxon>Bacillati</taxon>
        <taxon>Actinomycetota</taxon>
        <taxon>Actinomycetes</taxon>
        <taxon>Kitasatosporales</taxon>
        <taxon>Streptomycetaceae</taxon>
        <taxon>Streptomyces</taxon>
    </lineage>
</organism>
<reference evidence="1 2" key="1">
    <citation type="journal article" date="2010" name="J. Bacteriol.">
        <title>Genome sequence of the milbemycin-producing bacterium Streptomyces bingchenggensis.</title>
        <authorList>
            <person name="Wang X.J."/>
            <person name="Yan Y.J."/>
            <person name="Zhang B."/>
            <person name="An J."/>
            <person name="Wang J.J."/>
            <person name="Tian J."/>
            <person name="Jiang L."/>
            <person name="Chen Y.H."/>
            <person name="Huang S.X."/>
            <person name="Yin M."/>
            <person name="Zhang J."/>
            <person name="Gao A.L."/>
            <person name="Liu C.X."/>
            <person name="Zhu Z.X."/>
            <person name="Xiang W.S."/>
        </authorList>
    </citation>
    <scope>NUCLEOTIDE SEQUENCE [LARGE SCALE GENOMIC DNA]</scope>
    <source>
        <strain evidence="1 2">BCW-1</strain>
    </source>
</reference>